<gene>
    <name evidence="6" type="ORF">C8D98_1023</name>
</gene>
<keyword evidence="7" id="KW-1185">Reference proteome</keyword>
<dbReference type="EMBL" id="SMGG01000003">
    <property type="protein sequence ID" value="TCK62494.1"/>
    <property type="molecule type" value="Genomic_DNA"/>
</dbReference>
<evidence type="ECO:0000256" key="3">
    <source>
        <dbReference type="ARBA" id="ARBA00066372"/>
    </source>
</evidence>
<dbReference type="InterPro" id="IPR048015">
    <property type="entry name" value="NTP-PPase_MazG-like_N"/>
</dbReference>
<evidence type="ECO:0000256" key="1">
    <source>
        <dbReference type="ARBA" id="ARBA00052141"/>
    </source>
</evidence>
<name>A0A4R1KD83_9BACT</name>
<protein>
    <recommendedName>
        <fullName evidence="4">Nucleoside triphosphate pyrophosphohydrolase</fullName>
        <ecNumber evidence="3">3.6.1.8</ecNumber>
    </recommendedName>
</protein>
<dbReference type="GO" id="GO:0046076">
    <property type="term" value="P:dTTP catabolic process"/>
    <property type="evidence" value="ECO:0007669"/>
    <property type="project" value="TreeGrafter"/>
</dbReference>
<proteinExistence type="inferred from homology"/>
<dbReference type="GO" id="GO:0046081">
    <property type="term" value="P:dUTP catabolic process"/>
    <property type="evidence" value="ECO:0007669"/>
    <property type="project" value="TreeGrafter"/>
</dbReference>
<dbReference type="InterPro" id="IPR004518">
    <property type="entry name" value="MazG-like_dom"/>
</dbReference>
<dbReference type="GO" id="GO:0046052">
    <property type="term" value="P:UTP catabolic process"/>
    <property type="evidence" value="ECO:0007669"/>
    <property type="project" value="TreeGrafter"/>
</dbReference>
<dbReference type="CDD" id="cd11528">
    <property type="entry name" value="NTP-PPase_MazG_Nterm"/>
    <property type="match status" value="1"/>
</dbReference>
<evidence type="ECO:0000259" key="5">
    <source>
        <dbReference type="Pfam" id="PF03819"/>
    </source>
</evidence>
<comment type="similarity">
    <text evidence="2">Belongs to the nucleoside triphosphate pyrophosphohydrolase family.</text>
</comment>
<dbReference type="Proteomes" id="UP000294614">
    <property type="component" value="Unassembled WGS sequence"/>
</dbReference>
<dbReference type="GO" id="GO:0006203">
    <property type="term" value="P:dGTP catabolic process"/>
    <property type="evidence" value="ECO:0007669"/>
    <property type="project" value="TreeGrafter"/>
</dbReference>
<dbReference type="RefSeq" id="WP_132872596.1">
    <property type="nucleotide sequence ID" value="NZ_JBLJBI010000035.1"/>
</dbReference>
<keyword evidence="6" id="KW-0489">Methyltransferase</keyword>
<dbReference type="FunFam" id="1.10.287.1080:FF:000001">
    <property type="entry name" value="Nucleoside triphosphate pyrophosphohydrolase"/>
    <property type="match status" value="1"/>
</dbReference>
<comment type="caution">
    <text evidence="6">The sequence shown here is derived from an EMBL/GenBank/DDBJ whole genome shotgun (WGS) entry which is preliminary data.</text>
</comment>
<dbReference type="FunFam" id="1.10.287.1080:FF:000003">
    <property type="entry name" value="Nucleoside triphosphate pyrophosphohydrolase"/>
    <property type="match status" value="1"/>
</dbReference>
<dbReference type="GO" id="GO:0047693">
    <property type="term" value="F:ATP diphosphatase activity"/>
    <property type="evidence" value="ECO:0007669"/>
    <property type="project" value="UniProtKB-EC"/>
</dbReference>
<evidence type="ECO:0000313" key="6">
    <source>
        <dbReference type="EMBL" id="TCK62494.1"/>
    </source>
</evidence>
<dbReference type="Pfam" id="PF03819">
    <property type="entry name" value="MazG"/>
    <property type="match status" value="2"/>
</dbReference>
<dbReference type="SUPFAM" id="SSF101386">
    <property type="entry name" value="all-alpha NTP pyrophosphatases"/>
    <property type="match status" value="2"/>
</dbReference>
<dbReference type="InterPro" id="IPR048011">
    <property type="entry name" value="NTP-PPase_MazG-like_C"/>
</dbReference>
<feature type="domain" description="NTP pyrophosphohydrolase MazG-like" evidence="5">
    <location>
        <begin position="31"/>
        <end position="100"/>
    </location>
</feature>
<dbReference type="GO" id="GO:0006950">
    <property type="term" value="P:response to stress"/>
    <property type="evidence" value="ECO:0007669"/>
    <property type="project" value="UniProtKB-ARBA"/>
</dbReference>
<dbReference type="GO" id="GO:0046061">
    <property type="term" value="P:dATP catabolic process"/>
    <property type="evidence" value="ECO:0007669"/>
    <property type="project" value="TreeGrafter"/>
</dbReference>
<evidence type="ECO:0000256" key="2">
    <source>
        <dbReference type="ARBA" id="ARBA00061115"/>
    </source>
</evidence>
<dbReference type="InterPro" id="IPR011551">
    <property type="entry name" value="NTP_PyrPHydrolase_MazG"/>
</dbReference>
<dbReference type="GO" id="GO:0032259">
    <property type="term" value="P:methylation"/>
    <property type="evidence" value="ECO:0007669"/>
    <property type="project" value="UniProtKB-KW"/>
</dbReference>
<dbReference type="NCBIfam" id="TIGR00444">
    <property type="entry name" value="mazG"/>
    <property type="match status" value="1"/>
</dbReference>
<organism evidence="6 7">
    <name type="scientific">Seleniivibrio woodruffii</name>
    <dbReference type="NCBI Taxonomy" id="1078050"/>
    <lineage>
        <taxon>Bacteria</taxon>
        <taxon>Pseudomonadati</taxon>
        <taxon>Deferribacterota</taxon>
        <taxon>Deferribacteres</taxon>
        <taxon>Deferribacterales</taxon>
        <taxon>Geovibrionaceae</taxon>
        <taxon>Seleniivibrio</taxon>
    </lineage>
</organism>
<comment type="catalytic activity">
    <reaction evidence="1">
        <text>ATP + H2O = AMP + diphosphate + H(+)</text>
        <dbReference type="Rhea" id="RHEA:14245"/>
        <dbReference type="ChEBI" id="CHEBI:15377"/>
        <dbReference type="ChEBI" id="CHEBI:15378"/>
        <dbReference type="ChEBI" id="CHEBI:30616"/>
        <dbReference type="ChEBI" id="CHEBI:33019"/>
        <dbReference type="ChEBI" id="CHEBI:456215"/>
        <dbReference type="EC" id="3.6.1.8"/>
    </reaction>
</comment>
<dbReference type="NCBIfam" id="NF007113">
    <property type="entry name" value="PRK09562.1"/>
    <property type="match status" value="1"/>
</dbReference>
<dbReference type="EC" id="3.6.1.8" evidence="3"/>
<dbReference type="Gene3D" id="1.10.287.1080">
    <property type="entry name" value="MazG-like"/>
    <property type="match status" value="2"/>
</dbReference>
<accession>A0A4R1KD83</accession>
<dbReference type="PANTHER" id="PTHR30522">
    <property type="entry name" value="NUCLEOSIDE TRIPHOSPHATE PYROPHOSPHOHYDROLASE"/>
    <property type="match status" value="1"/>
</dbReference>
<keyword evidence="6" id="KW-0808">Transferase</keyword>
<dbReference type="GO" id="GO:0046047">
    <property type="term" value="P:TTP catabolic process"/>
    <property type="evidence" value="ECO:0007669"/>
    <property type="project" value="TreeGrafter"/>
</dbReference>
<sequence>MSTEFEKLVNTVRKLRSEEGCPWDREQHLFSVKNQFIEEAFELLDALDKEDIANIREELGDVLFHTVFHSVMAEDESRFSLDEVISEVNAKLIRRHPHVFGTENLTSSDEVLANWDEIKKQEKKAKLAESILNDIPAAYPSVMRALKIQEKVRKVGFDWEKPEDCFAKLTEEVQEFHEAFESGDKDAMEHELGDVLFAVINMSRFCKVNPDEALRKANDRFVKRFKHIERELKAKGRSCEEATLEEMENLWIEAKNLE</sequence>
<dbReference type="PANTHER" id="PTHR30522:SF0">
    <property type="entry name" value="NUCLEOSIDE TRIPHOSPHATE PYROPHOSPHOHYDROLASE"/>
    <property type="match status" value="1"/>
</dbReference>
<feature type="domain" description="NTP pyrophosphohydrolase MazG-like" evidence="5">
    <location>
        <begin position="162"/>
        <end position="227"/>
    </location>
</feature>
<reference evidence="6 7" key="1">
    <citation type="submission" date="2019-03" db="EMBL/GenBank/DDBJ databases">
        <title>Genomic Encyclopedia of Type Strains, Phase IV (KMG-IV): sequencing the most valuable type-strain genomes for metagenomic binning, comparative biology and taxonomic classification.</title>
        <authorList>
            <person name="Goeker M."/>
        </authorList>
    </citation>
    <scope>NUCLEOTIDE SEQUENCE [LARGE SCALE GENOMIC DNA]</scope>
    <source>
        <strain evidence="6 7">DSM 24984</strain>
    </source>
</reference>
<evidence type="ECO:0000313" key="7">
    <source>
        <dbReference type="Proteomes" id="UP000294614"/>
    </source>
</evidence>
<evidence type="ECO:0000256" key="4">
    <source>
        <dbReference type="ARBA" id="ARBA00074799"/>
    </source>
</evidence>
<dbReference type="AlphaFoldDB" id="A0A4R1KD83"/>
<dbReference type="CDD" id="cd11529">
    <property type="entry name" value="NTP-PPase_MazG_Cterm"/>
    <property type="match status" value="1"/>
</dbReference>
<dbReference type="GO" id="GO:0008168">
    <property type="term" value="F:methyltransferase activity"/>
    <property type="evidence" value="ECO:0007669"/>
    <property type="project" value="UniProtKB-KW"/>
</dbReference>
<dbReference type="OrthoDB" id="9808939at2"/>